<dbReference type="InterPro" id="IPR043502">
    <property type="entry name" value="DNA/RNA_pol_sf"/>
</dbReference>
<keyword evidence="3" id="KW-1185">Reference proteome</keyword>
<dbReference type="SUPFAM" id="SSF56672">
    <property type="entry name" value="DNA/RNA polymerases"/>
    <property type="match status" value="1"/>
</dbReference>
<dbReference type="Pfam" id="PF00078">
    <property type="entry name" value="RVT_1"/>
    <property type="match status" value="1"/>
</dbReference>
<dbReference type="PANTHER" id="PTHR46890:SF48">
    <property type="entry name" value="RNA-DIRECTED DNA POLYMERASE"/>
    <property type="match status" value="1"/>
</dbReference>
<dbReference type="PROSITE" id="PS50878">
    <property type="entry name" value="RT_POL"/>
    <property type="match status" value="1"/>
</dbReference>
<protein>
    <recommendedName>
        <fullName evidence="1">Reverse transcriptase domain-containing protein</fullName>
    </recommendedName>
</protein>
<proteinExistence type="predicted"/>
<evidence type="ECO:0000313" key="2">
    <source>
        <dbReference type="EnsemblPlants" id="cds.evm.model.02.2548"/>
    </source>
</evidence>
<reference evidence="2" key="1">
    <citation type="submission" date="2018-11" db="EMBL/GenBank/DDBJ databases">
        <authorList>
            <person name="Grassa J C."/>
        </authorList>
    </citation>
    <scope>NUCLEOTIDE SEQUENCE [LARGE SCALE GENOMIC DNA]</scope>
</reference>
<dbReference type="Proteomes" id="UP000596661">
    <property type="component" value="Chromosome 2"/>
</dbReference>
<evidence type="ECO:0000259" key="1">
    <source>
        <dbReference type="PROSITE" id="PS50878"/>
    </source>
</evidence>
<organism evidence="2 3">
    <name type="scientific">Cannabis sativa</name>
    <name type="common">Hemp</name>
    <name type="synonym">Marijuana</name>
    <dbReference type="NCBI Taxonomy" id="3483"/>
    <lineage>
        <taxon>Eukaryota</taxon>
        <taxon>Viridiplantae</taxon>
        <taxon>Streptophyta</taxon>
        <taxon>Embryophyta</taxon>
        <taxon>Tracheophyta</taxon>
        <taxon>Spermatophyta</taxon>
        <taxon>Magnoliopsida</taxon>
        <taxon>eudicotyledons</taxon>
        <taxon>Gunneridae</taxon>
        <taxon>Pentapetalae</taxon>
        <taxon>rosids</taxon>
        <taxon>fabids</taxon>
        <taxon>Rosales</taxon>
        <taxon>Cannabaceae</taxon>
        <taxon>Cannabis</taxon>
    </lineage>
</organism>
<dbReference type="InterPro" id="IPR000477">
    <property type="entry name" value="RT_dom"/>
</dbReference>
<dbReference type="EMBL" id="UZAU01000235">
    <property type="status" value="NOT_ANNOTATED_CDS"/>
    <property type="molecule type" value="Genomic_DNA"/>
</dbReference>
<dbReference type="Gramene" id="evm.model.02.2548">
    <property type="protein sequence ID" value="cds.evm.model.02.2548"/>
    <property type="gene ID" value="evm.TU.02.2548"/>
</dbReference>
<dbReference type="CDD" id="cd01650">
    <property type="entry name" value="RT_nLTR_like"/>
    <property type="match status" value="1"/>
</dbReference>
<dbReference type="PANTHER" id="PTHR46890">
    <property type="entry name" value="NON-LTR RETROLELEMENT REVERSE TRANSCRIPTASE-LIKE PROTEIN-RELATED"/>
    <property type="match status" value="1"/>
</dbReference>
<feature type="domain" description="Reverse transcriptase" evidence="1">
    <location>
        <begin position="252"/>
        <end position="500"/>
    </location>
</feature>
<dbReference type="EnsemblPlants" id="evm.model.02.2548">
    <property type="protein sequence ID" value="cds.evm.model.02.2548"/>
    <property type="gene ID" value="evm.TU.02.2548"/>
</dbReference>
<sequence>MSTSFNPVDPVGDQLSIIPLEEEEEPAFQYDQPLVEDAEIDTRNGNVCEGFGRNKYIFQFYHEIDVQRVQLHDIRSGVKTERMVKDVGNHIGSFVKFDENNFNGVWRDYLRGMGGSLAMLWKDKNDAKEESALPWCIIGDLNNVMSQVDKRGENPYPNWLIEGFQQVVSDCDLVDLDLLGHQFTWEKGPMVMIFLIHEDNVALLQPVLEEEVRSVVFQMHLDKSSGPNGMAPAFYQKCWHIVGQDVVRLVQGFFWDNVMPKDLNATNLVLIPKKKSPSVMGDLRPISLCNVLYKFISKVLANKLKRHKQQGKNGCMALKLDMSKAYDRMEGSFLQSILLRMGFSIDWVRMIMECLRTITYNIVHGRDVLGPINPSKRICQGDPISPYLFIICAKGFLALIRLYEEKKWIHGCRVVRRAPFVTHMLFADDSFLYCTATREEAQRVLGLLNKFEKALGQKVNLNKSSIFFSSNTDDGVHHTILSTLHMRATDDHNFYLGLPSVIGGNKTMAFGFLKEKVRKRIQNWDSKQGWRLLTNSSSLVVRVFQARYYTQGTFLDAELGSNPSYAWRSVFKAQEIDNMSWDEELLEDLFVQRDVELIRSIPLPSTLNMDTWYWAYEAYGGCSVKSAYPALQVRNERWNLQDNSGFWKKFWGPWYDIPIAVHKKKKQSLWPNIIPKENRPKYHAIGDSVDKIAMILWDVWGARNDFLWNKKIASVERVVSSAITYLELWKFAQIKNGVVSTSSGQLSTCNELWIKPSMTAAVKSSGDLKPFMAEAMSLKEGLSWVKNTWGDGASFEGFVPMRW</sequence>
<dbReference type="AlphaFoldDB" id="A0A803NXZ1"/>
<evidence type="ECO:0000313" key="3">
    <source>
        <dbReference type="Proteomes" id="UP000596661"/>
    </source>
</evidence>
<accession>A0A803NXZ1</accession>
<dbReference type="InterPro" id="IPR052343">
    <property type="entry name" value="Retrotransposon-Effector_Assoc"/>
</dbReference>
<name>A0A803NXZ1_CANSA</name>
<reference evidence="2" key="2">
    <citation type="submission" date="2021-03" db="UniProtKB">
        <authorList>
            <consortium name="EnsemblPlants"/>
        </authorList>
    </citation>
    <scope>IDENTIFICATION</scope>
</reference>